<evidence type="ECO:0000259" key="5">
    <source>
        <dbReference type="PROSITE" id="PS51194"/>
    </source>
</evidence>
<dbReference type="PANTHER" id="PTHR47957">
    <property type="entry name" value="ATP-DEPENDENT HELICASE HRQ1"/>
    <property type="match status" value="1"/>
</dbReference>
<dbReference type="GO" id="GO:0036297">
    <property type="term" value="P:interstrand cross-link repair"/>
    <property type="evidence" value="ECO:0007669"/>
    <property type="project" value="TreeGrafter"/>
</dbReference>
<gene>
    <name evidence="6" type="ORF">HKI87_06g44190</name>
</gene>
<protein>
    <submittedName>
        <fullName evidence="6">DEAD/DEAH box helicase</fullName>
    </submittedName>
</protein>
<dbReference type="SUPFAM" id="SSF54236">
    <property type="entry name" value="Ubiquitin-like"/>
    <property type="match status" value="1"/>
</dbReference>
<feature type="domain" description="Helicase C-terminal" evidence="5">
    <location>
        <begin position="786"/>
        <end position="942"/>
    </location>
</feature>
<evidence type="ECO:0000313" key="6">
    <source>
        <dbReference type="EMBL" id="WZN62874.1"/>
    </source>
</evidence>
<dbReference type="Gene3D" id="3.40.50.300">
    <property type="entry name" value="P-loop containing nucleotide triphosphate hydrolases"/>
    <property type="match status" value="2"/>
</dbReference>
<keyword evidence="6" id="KW-0378">Hydrolase</keyword>
<evidence type="ECO:0000259" key="4">
    <source>
        <dbReference type="PROSITE" id="PS51192"/>
    </source>
</evidence>
<dbReference type="InterPro" id="IPR055227">
    <property type="entry name" value="HRQ1_WHD"/>
</dbReference>
<dbReference type="PROSITE" id="PS51192">
    <property type="entry name" value="HELICASE_ATP_BIND_1"/>
    <property type="match status" value="1"/>
</dbReference>
<dbReference type="SMART" id="SM00490">
    <property type="entry name" value="HELICc"/>
    <property type="match status" value="1"/>
</dbReference>
<dbReference type="InterPro" id="IPR029071">
    <property type="entry name" value="Ubiquitin-like_domsf"/>
</dbReference>
<dbReference type="SMART" id="SM00487">
    <property type="entry name" value="DEXDc"/>
    <property type="match status" value="1"/>
</dbReference>
<keyword evidence="2" id="KW-0067">ATP-binding</keyword>
<dbReference type="Pfam" id="PF00270">
    <property type="entry name" value="DEAD"/>
    <property type="match status" value="1"/>
</dbReference>
<dbReference type="EMBL" id="CP151506">
    <property type="protein sequence ID" value="WZN62874.1"/>
    <property type="molecule type" value="Genomic_DNA"/>
</dbReference>
<proteinExistence type="predicted"/>
<feature type="region of interest" description="Disordered" evidence="3">
    <location>
        <begin position="720"/>
        <end position="742"/>
    </location>
</feature>
<dbReference type="GO" id="GO:0003676">
    <property type="term" value="F:nucleic acid binding"/>
    <property type="evidence" value="ECO:0007669"/>
    <property type="project" value="InterPro"/>
</dbReference>
<dbReference type="GO" id="GO:0005634">
    <property type="term" value="C:nucleus"/>
    <property type="evidence" value="ECO:0007669"/>
    <property type="project" value="TreeGrafter"/>
</dbReference>
<evidence type="ECO:0000256" key="2">
    <source>
        <dbReference type="ARBA" id="ARBA00022840"/>
    </source>
</evidence>
<dbReference type="GO" id="GO:0005524">
    <property type="term" value="F:ATP binding"/>
    <property type="evidence" value="ECO:0007669"/>
    <property type="project" value="UniProtKB-KW"/>
</dbReference>
<dbReference type="PROSITE" id="PS51194">
    <property type="entry name" value="HELICASE_CTER"/>
    <property type="match status" value="1"/>
</dbReference>
<feature type="region of interest" description="Disordered" evidence="3">
    <location>
        <begin position="757"/>
        <end position="777"/>
    </location>
</feature>
<feature type="compositionally biased region" description="Basic and acidic residues" evidence="3">
    <location>
        <begin position="728"/>
        <end position="742"/>
    </location>
</feature>
<sequence length="1313" mass="144000">MKTLAVQIKTLTGASYPLEVAEGATIADLKALVVARDPALEGTKLNLYQGGRKLGKDDEVYDARSGSFLTLVFSKAKRKREDNKVAVVQKTTDNNSPVVVDPEVARQRKERAFSALQDALEKKEVSACSCSRPTKAKQPAAKRRLTSIKAIVQKLPLPDGLADLNNRFQELSVVVGFLYQQGLQPTMSGLQRVLPSLDEPAIIMMRGFAPGVVTTRKVCGSAMYSDASRGKLGATHGALAETGTSYEEAPSDSRPSSEAETIVNLHVPCAGSSPRTPRQNPLESQQLEWQTVTGGMTYGGLVYSKEVSEHQQAAASALPALIQGSRRSSQTIGPAGLSSPKSYEKGKIASEMKQCVLRWQSFFKQALLEVALIMHDDFVDASTDGQGHDPLEELCWHPDFAPGSAAEILKVARRSLARESRLARKRPKGSGELKGTFKPCKAASDMDVESFTAHLIHKAAAGTESRIAYLKEIPGRPLKSDGIPFEDLFCEEVGRALGSIGIHKLYSHQERAVQAVGRGENVIITTPTASGKSICYNVPVLNGLLQSRATALYVFPTKALAQDQLRALHMLCKDVAGLELNQIGVFDGDTPKAAREELVANARILICNPDILHVTLLPRHKDYKDFFSRLRYIVLDEAHAYRGVFGSHVALVIRRLRRILERTWCVTAQFFLSSATIANSVVHAQNLTGVAEWTTVTNDGSPCGDKMFLLWNPPLKESAKRNRKKLQEKKMQADSGDAKVDKADVGPNHKFEAWRGRQLQRREGRRADERLEQNGSTRERLSPIMEMGMLLAECVQHNLKSIAFCKTRKLSELVLQYARSVLDGLDSPHGKAIAAYRAGYSAQHRRAIEGSLFSGNLRGVAATNALELGIDVGALDVTLHLGFPGTVSSLWQQAGRAGRRERKALSIYVAFDGALDQYFMKNPENLFEAPVEHASIDYQNPMLLEAHACCASHELPLLAEGEESDVNYFGSTLSSAAVALQKRGLLGRNPDCPTADPRWFYIGGGKAGRGPASEVNLRAIDETVWTVVDDMTEEVVEEVEESKAFFQVYEGAVYMHQGKKFLVTKLEMGARIAKVRRADLKYYTSIRQHTDIAVTGGQAAYDTDRVHLPSTTTSSSVVPLGSSARLEPARHSVSFVSFMKVWQATGKVFDTVDLNLPKVEYDTVCSFIRVPDKARALLERDGKELRAGIHAASHALLNVLPLYLMCNSQDAGVECVNENETRWRPERLLIYDKQPGGTGISSQVRPLFGNILRAARELVDQCPCREESGCPGCVHHGDCPQYNAVLDKSAALVVLDAVLEAEEAWMGEEEQCK</sequence>
<feature type="domain" description="Helicase ATP-binding" evidence="4">
    <location>
        <begin position="513"/>
        <end position="687"/>
    </location>
</feature>
<dbReference type="Pfam" id="PF09369">
    <property type="entry name" value="MZB"/>
    <property type="match status" value="1"/>
</dbReference>
<dbReference type="CDD" id="cd17923">
    <property type="entry name" value="DEXHc_Hrq1-like"/>
    <property type="match status" value="1"/>
</dbReference>
<dbReference type="InterPro" id="IPR027417">
    <property type="entry name" value="P-loop_NTPase"/>
</dbReference>
<name>A0AAX4PAF8_9CHLO</name>
<dbReference type="Pfam" id="PF00271">
    <property type="entry name" value="Helicase_C"/>
    <property type="match status" value="1"/>
</dbReference>
<keyword evidence="1" id="KW-0547">Nucleotide-binding</keyword>
<dbReference type="InterPro" id="IPR014001">
    <property type="entry name" value="Helicase_ATP-bd"/>
</dbReference>
<dbReference type="PANTHER" id="PTHR47957:SF3">
    <property type="entry name" value="ATP-DEPENDENT HELICASE HRQ1"/>
    <property type="match status" value="1"/>
</dbReference>
<evidence type="ECO:0000256" key="3">
    <source>
        <dbReference type="SAM" id="MobiDB-lite"/>
    </source>
</evidence>
<dbReference type="GO" id="GO:0043138">
    <property type="term" value="F:3'-5' DNA helicase activity"/>
    <property type="evidence" value="ECO:0007669"/>
    <property type="project" value="TreeGrafter"/>
</dbReference>
<feature type="region of interest" description="Disordered" evidence="3">
    <location>
        <begin position="325"/>
        <end position="344"/>
    </location>
</feature>
<evidence type="ECO:0000256" key="1">
    <source>
        <dbReference type="ARBA" id="ARBA00022741"/>
    </source>
</evidence>
<dbReference type="SUPFAM" id="SSF52540">
    <property type="entry name" value="P-loop containing nucleoside triphosphate hydrolases"/>
    <property type="match status" value="1"/>
</dbReference>
<accession>A0AAX4PAF8</accession>
<evidence type="ECO:0000313" key="7">
    <source>
        <dbReference type="Proteomes" id="UP001472866"/>
    </source>
</evidence>
<dbReference type="CDD" id="cd18797">
    <property type="entry name" value="SF2_C_Hrq"/>
    <property type="match status" value="1"/>
</dbReference>
<organism evidence="6 7">
    <name type="scientific">Chloropicon roscoffensis</name>
    <dbReference type="NCBI Taxonomy" id="1461544"/>
    <lineage>
        <taxon>Eukaryota</taxon>
        <taxon>Viridiplantae</taxon>
        <taxon>Chlorophyta</taxon>
        <taxon>Chloropicophyceae</taxon>
        <taxon>Chloropicales</taxon>
        <taxon>Chloropicaceae</taxon>
        <taxon>Chloropicon</taxon>
    </lineage>
</organism>
<dbReference type="InterPro" id="IPR011545">
    <property type="entry name" value="DEAD/DEAH_box_helicase_dom"/>
</dbReference>
<keyword evidence="7" id="KW-1185">Reference proteome</keyword>
<dbReference type="InterPro" id="IPR018973">
    <property type="entry name" value="MZB"/>
</dbReference>
<dbReference type="GO" id="GO:0006289">
    <property type="term" value="P:nucleotide-excision repair"/>
    <property type="evidence" value="ECO:0007669"/>
    <property type="project" value="TreeGrafter"/>
</dbReference>
<keyword evidence="6" id="KW-0347">Helicase</keyword>
<dbReference type="Pfam" id="PF22982">
    <property type="entry name" value="WHD_HRQ1"/>
    <property type="match status" value="1"/>
</dbReference>
<reference evidence="6 7" key="1">
    <citation type="submission" date="2024-03" db="EMBL/GenBank/DDBJ databases">
        <title>Complete genome sequence of the green alga Chloropicon roscoffensis RCC1871.</title>
        <authorList>
            <person name="Lemieux C."/>
            <person name="Pombert J.-F."/>
            <person name="Otis C."/>
            <person name="Turmel M."/>
        </authorList>
    </citation>
    <scope>NUCLEOTIDE SEQUENCE [LARGE SCALE GENOMIC DNA]</scope>
    <source>
        <strain evidence="6 7">RCC1871</strain>
    </source>
</reference>
<dbReference type="Proteomes" id="UP001472866">
    <property type="component" value="Chromosome 06"/>
</dbReference>
<dbReference type="InterPro" id="IPR001650">
    <property type="entry name" value="Helicase_C-like"/>
</dbReference>